<evidence type="ECO:0000256" key="1">
    <source>
        <dbReference type="SAM" id="Phobius"/>
    </source>
</evidence>
<reference evidence="2" key="1">
    <citation type="submission" date="2018-05" db="EMBL/GenBank/DDBJ databases">
        <authorList>
            <person name="Lanie J.A."/>
            <person name="Ng W.-L."/>
            <person name="Kazmierczak K.M."/>
            <person name="Andrzejewski T.M."/>
            <person name="Davidsen T.M."/>
            <person name="Wayne K.J."/>
            <person name="Tettelin H."/>
            <person name="Glass J.I."/>
            <person name="Rusch D."/>
            <person name="Podicherti R."/>
            <person name="Tsui H.-C.T."/>
            <person name="Winkler M.E."/>
        </authorList>
    </citation>
    <scope>NUCLEOTIDE SEQUENCE</scope>
</reference>
<gene>
    <name evidence="2" type="ORF">METZ01_LOCUS231638</name>
</gene>
<sequence length="81" mass="9706">MDKEKKYWLDEPRNIDKICWALYVVCAFLVLGDLFYHKHSHFPIEDWFGFYGFYGFVACVSLVLAAKVLRKIIGREEDYYD</sequence>
<feature type="transmembrane region" description="Helical" evidence="1">
    <location>
        <begin position="48"/>
        <end position="69"/>
    </location>
</feature>
<evidence type="ECO:0000313" key="2">
    <source>
        <dbReference type="EMBL" id="SVB78784.1"/>
    </source>
</evidence>
<dbReference type="AlphaFoldDB" id="A0A382GV82"/>
<feature type="transmembrane region" description="Helical" evidence="1">
    <location>
        <begin position="20"/>
        <end position="36"/>
    </location>
</feature>
<keyword evidence="1" id="KW-1133">Transmembrane helix</keyword>
<dbReference type="EMBL" id="UINC01057530">
    <property type="protein sequence ID" value="SVB78784.1"/>
    <property type="molecule type" value="Genomic_DNA"/>
</dbReference>
<keyword evidence="1" id="KW-0812">Transmembrane</keyword>
<proteinExistence type="predicted"/>
<name>A0A382GV82_9ZZZZ</name>
<keyword evidence="1" id="KW-0472">Membrane</keyword>
<protein>
    <submittedName>
        <fullName evidence="2">Uncharacterized protein</fullName>
    </submittedName>
</protein>
<organism evidence="2">
    <name type="scientific">marine metagenome</name>
    <dbReference type="NCBI Taxonomy" id="408172"/>
    <lineage>
        <taxon>unclassified sequences</taxon>
        <taxon>metagenomes</taxon>
        <taxon>ecological metagenomes</taxon>
    </lineage>
</organism>
<accession>A0A382GV82</accession>